<evidence type="ECO:0000313" key="4">
    <source>
        <dbReference type="Proteomes" id="UP001431776"/>
    </source>
</evidence>
<dbReference type="NCBIfam" id="TIGR03177">
    <property type="entry name" value="pilus_cpaB"/>
    <property type="match status" value="1"/>
</dbReference>
<evidence type="ECO:0000313" key="3">
    <source>
        <dbReference type="EMBL" id="MDI6451679.1"/>
    </source>
</evidence>
<feature type="compositionally biased region" description="Pro residues" evidence="1">
    <location>
        <begin position="285"/>
        <end position="295"/>
    </location>
</feature>
<feature type="compositionally biased region" description="Low complexity" evidence="1">
    <location>
        <begin position="271"/>
        <end position="284"/>
    </location>
</feature>
<organism evidence="3 4">
    <name type="scientific">Anaerobaca lacustris</name>
    <dbReference type="NCBI Taxonomy" id="3044600"/>
    <lineage>
        <taxon>Bacteria</taxon>
        <taxon>Pseudomonadati</taxon>
        <taxon>Planctomycetota</taxon>
        <taxon>Phycisphaerae</taxon>
        <taxon>Sedimentisphaerales</taxon>
        <taxon>Anaerobacaceae</taxon>
        <taxon>Anaerobaca</taxon>
    </lineage>
</organism>
<dbReference type="InterPro" id="IPR013974">
    <property type="entry name" value="SAF"/>
</dbReference>
<feature type="region of interest" description="Disordered" evidence="1">
    <location>
        <begin position="305"/>
        <end position="324"/>
    </location>
</feature>
<dbReference type="EMBL" id="JASCXX010000046">
    <property type="protein sequence ID" value="MDI6451679.1"/>
    <property type="molecule type" value="Genomic_DNA"/>
</dbReference>
<comment type="caution">
    <text evidence="3">The sequence shown here is derived from an EMBL/GenBank/DDBJ whole genome shotgun (WGS) entry which is preliminary data.</text>
</comment>
<dbReference type="SMART" id="SM00858">
    <property type="entry name" value="SAF"/>
    <property type="match status" value="1"/>
</dbReference>
<dbReference type="AlphaFoldDB" id="A0AAW6U559"/>
<evidence type="ECO:0000259" key="2">
    <source>
        <dbReference type="SMART" id="SM00858"/>
    </source>
</evidence>
<dbReference type="Proteomes" id="UP001431776">
    <property type="component" value="Unassembled WGS sequence"/>
</dbReference>
<feature type="region of interest" description="Disordered" evidence="1">
    <location>
        <begin position="271"/>
        <end position="295"/>
    </location>
</feature>
<protein>
    <submittedName>
        <fullName evidence="3">Flp pilus assembly protein CpaB</fullName>
    </submittedName>
</protein>
<dbReference type="InterPro" id="IPR017592">
    <property type="entry name" value="Pilus_assmbl_Flp-typ_CpaB"/>
</dbReference>
<keyword evidence="4" id="KW-1185">Reference proteome</keyword>
<dbReference type="Gene3D" id="3.90.1210.10">
    <property type="entry name" value="Antifreeze-like/N-acetylneuraminic acid synthase C-terminal domain"/>
    <property type="match status" value="1"/>
</dbReference>
<proteinExistence type="predicted"/>
<evidence type="ECO:0000256" key="1">
    <source>
        <dbReference type="SAM" id="MobiDB-lite"/>
    </source>
</evidence>
<name>A0AAW6U559_9BACT</name>
<dbReference type="CDD" id="cd11614">
    <property type="entry name" value="SAF_CpaB_FlgA_like"/>
    <property type="match status" value="1"/>
</dbReference>
<reference evidence="3" key="1">
    <citation type="submission" date="2023-05" db="EMBL/GenBank/DDBJ databases">
        <title>Anaerotaeda fermentans gen. nov., sp. nov., a novel anaerobic planctomycete of the new family within the order Sedimentisphaerales isolated from Taman Peninsula, Russia.</title>
        <authorList>
            <person name="Khomyakova M.A."/>
            <person name="Merkel A.Y."/>
            <person name="Slobodkin A.I."/>
        </authorList>
    </citation>
    <scope>NUCLEOTIDE SEQUENCE</scope>
    <source>
        <strain evidence="3">M17dextr</strain>
    </source>
</reference>
<feature type="domain" description="SAF" evidence="2">
    <location>
        <begin position="39"/>
        <end position="101"/>
    </location>
</feature>
<dbReference type="Pfam" id="PF16976">
    <property type="entry name" value="RcpC"/>
    <property type="match status" value="1"/>
</dbReference>
<accession>A0AAW6U559</accession>
<sequence length="349" mass="36932">MRLAVIILVLLGGLAAGAAVLLVQLVKDRVGESRQERSVQVVLAERDLAARTKLTAEHLKESSVPVRGLPQGYYTSPAQAIGKILRVDVSAGQPLTNEMVVARGGVADLLSPGMLAFSAPVSARNTAVNLLQPGSIVDVQVTFPLRQSSSEGDAVVFTLLQQVRILGIDADTLASQADPKAPVARRSSSSGGNVMVTLEVSDRQARALALALKHGTLALPLRNPTDFTFYPVEVMVLKEGRLTAGSRSLDPQDLMLFNQLTQLLSGQAVEEPNEPAAVASAPDPNAAPPVAAPAPMLPLHRPLEVEFGPNLPHSSGPSTQKVTIIRAQKVEEVELERKDDEKATDEGDG</sequence>
<feature type="compositionally biased region" description="Polar residues" evidence="1">
    <location>
        <begin position="312"/>
        <end position="322"/>
    </location>
</feature>
<gene>
    <name evidence="3" type="primary">cpaB</name>
    <name evidence="3" type="ORF">QJ522_21640</name>
</gene>
<dbReference type="RefSeq" id="WP_349247087.1">
    <property type="nucleotide sequence ID" value="NZ_JASCXX010000046.1"/>
</dbReference>
<dbReference type="Pfam" id="PF08666">
    <property type="entry name" value="SAF"/>
    <property type="match status" value="1"/>
</dbReference>
<dbReference type="InterPro" id="IPR031571">
    <property type="entry name" value="RcpC_dom"/>
</dbReference>